<dbReference type="KEGG" id="fpal:HYN49_04565"/>
<evidence type="ECO:0000313" key="2">
    <source>
        <dbReference type="EMBL" id="AWI25225.1"/>
    </source>
</evidence>
<reference evidence="2 3" key="1">
    <citation type="submission" date="2018-05" db="EMBL/GenBank/DDBJ databases">
        <title>Genome sequencing of Flavobacterium sp. HYN0049.</title>
        <authorList>
            <person name="Yi H."/>
            <person name="Baek C."/>
        </authorList>
    </citation>
    <scope>NUCLEOTIDE SEQUENCE [LARGE SCALE GENOMIC DNA]</scope>
    <source>
        <strain evidence="2 3">HYN0049</strain>
    </source>
</reference>
<proteinExistence type="predicted"/>
<feature type="region of interest" description="Disordered" evidence="1">
    <location>
        <begin position="1"/>
        <end position="33"/>
    </location>
</feature>
<evidence type="ECO:0000256" key="1">
    <source>
        <dbReference type="SAM" id="MobiDB-lite"/>
    </source>
</evidence>
<sequence>MLGLSSPLHAQDGEEDPGTGFEGGGSVEDPTPIDGNLIWLAAAGIGLLVYQSSKPTGESPSKAKR</sequence>
<dbReference type="AlphaFoldDB" id="A0A2S1SFR3"/>
<protein>
    <submittedName>
        <fullName evidence="2">Uncharacterized protein</fullName>
    </submittedName>
</protein>
<keyword evidence="3" id="KW-1185">Reference proteome</keyword>
<dbReference type="Proteomes" id="UP000244937">
    <property type="component" value="Chromosome"/>
</dbReference>
<name>A0A2S1SFR3_9FLAO</name>
<gene>
    <name evidence="2" type="ORF">HYN49_04565</name>
</gene>
<evidence type="ECO:0000313" key="3">
    <source>
        <dbReference type="Proteomes" id="UP000244937"/>
    </source>
</evidence>
<accession>A0A2S1SFR3</accession>
<dbReference type="EMBL" id="CP029187">
    <property type="protein sequence ID" value="AWI25225.1"/>
    <property type="molecule type" value="Genomic_DNA"/>
</dbReference>
<organism evidence="2 3">
    <name type="scientific">Flavobacterium pallidum</name>
    <dbReference type="NCBI Taxonomy" id="2172098"/>
    <lineage>
        <taxon>Bacteria</taxon>
        <taxon>Pseudomonadati</taxon>
        <taxon>Bacteroidota</taxon>
        <taxon>Flavobacteriia</taxon>
        <taxon>Flavobacteriales</taxon>
        <taxon>Flavobacteriaceae</taxon>
        <taxon>Flavobacterium</taxon>
    </lineage>
</organism>